<evidence type="ECO:0000313" key="5">
    <source>
        <dbReference type="Proteomes" id="UP000268350"/>
    </source>
</evidence>
<evidence type="ECO:0000259" key="3">
    <source>
        <dbReference type="PROSITE" id="PS50263"/>
    </source>
</evidence>
<evidence type="ECO:0000256" key="1">
    <source>
        <dbReference type="ARBA" id="ARBA00008225"/>
    </source>
</evidence>
<dbReference type="Pfam" id="PF00795">
    <property type="entry name" value="CN_hydrolase"/>
    <property type="match status" value="1"/>
</dbReference>
<protein>
    <submittedName>
        <fullName evidence="4">Blast:Vanin-like protein 1</fullName>
    </submittedName>
</protein>
<dbReference type="InterPro" id="IPR040154">
    <property type="entry name" value="Biotinidase/VNN"/>
</dbReference>
<dbReference type="GO" id="GO:0016787">
    <property type="term" value="F:hydrolase activity"/>
    <property type="evidence" value="ECO:0007669"/>
    <property type="project" value="UniProtKB-KW"/>
</dbReference>
<accession>A0A3B0KKM1</accession>
<proteinExistence type="inferred from homology"/>
<reference evidence="5" key="1">
    <citation type="submission" date="2018-01" db="EMBL/GenBank/DDBJ databases">
        <authorList>
            <person name="Alioto T."/>
            <person name="Alioto T."/>
        </authorList>
    </citation>
    <scope>NUCLEOTIDE SEQUENCE [LARGE SCALE GENOMIC DNA]</scope>
</reference>
<dbReference type="InterPro" id="IPR036526">
    <property type="entry name" value="C-N_Hydrolase_sf"/>
</dbReference>
<dbReference type="Gene3D" id="3.60.110.10">
    <property type="entry name" value="Carbon-nitrogen hydrolase"/>
    <property type="match status" value="1"/>
</dbReference>
<organism evidence="4 5">
    <name type="scientific">Drosophila guanche</name>
    <name type="common">Fruit fly</name>
    <dbReference type="NCBI Taxonomy" id="7266"/>
    <lineage>
        <taxon>Eukaryota</taxon>
        <taxon>Metazoa</taxon>
        <taxon>Ecdysozoa</taxon>
        <taxon>Arthropoda</taxon>
        <taxon>Hexapoda</taxon>
        <taxon>Insecta</taxon>
        <taxon>Pterygota</taxon>
        <taxon>Neoptera</taxon>
        <taxon>Endopterygota</taxon>
        <taxon>Diptera</taxon>
        <taxon>Brachycera</taxon>
        <taxon>Muscomorpha</taxon>
        <taxon>Ephydroidea</taxon>
        <taxon>Drosophilidae</taxon>
        <taxon>Drosophila</taxon>
        <taxon>Sophophora</taxon>
    </lineage>
</organism>
<feature type="domain" description="CN hydrolase" evidence="3">
    <location>
        <begin position="85"/>
        <end position="348"/>
    </location>
</feature>
<dbReference type="AlphaFoldDB" id="A0A3B0KKM1"/>
<sequence length="615" mass="68636">MIKLKTNLRISLYGCRRKCQLVRLLHVRSSWPAKICVDCQKGLGTGPKMKFNMTLRHLWILLAVCVTGSQQLSLPDDPTYYAGIVEHSVAEGTPREQTSFMSNAFRTIIESTDARDLDIIVFPEHILNSRETATFVPHAAQNVTPCYATDYEIFLVELSCAARSRGVYVVLNVVEKEVCANGAGAATLDPCPPATGVRYFNTNVVLDRRGRVVSRYRKTHLWRQEYYSTSVLVEPDVSTFETDFGVIFGHFICFDMLFYDPAMRLVHERNITDIIYPTYWFSELPFLSAVQLQEGWAFGNDVNLLAADASHPSGRTTGSGIYAGRAGRLTATINEMPVRLLLKAQVPKRRPGLPAYQLPAQVDPIFQPLLETPRYTKVATYRDYNVDIFNSTLLEADFVDISQRICHGSTFCCDFQVQRQAFAGDASELQAYRYRLGVYWGNETTLIRVDRSEQAICALFACLDEDIRSCGYVFPDGVRVGNTHHFTSIRISGTFPAAPRGRRLIMPSTLDGLFMPVSVAHYNWMETPAAAAHPAQAVRVDLELIRPRNDLLTFAIWSNYYTELPSTHNLNHLQPNGSTSSSDVAPTAATVGGSGTAVASTLSLVWLCLLFAALF</sequence>
<evidence type="ECO:0000313" key="4">
    <source>
        <dbReference type="EMBL" id="SPP86336.1"/>
    </source>
</evidence>
<dbReference type="InterPro" id="IPR003010">
    <property type="entry name" value="C-N_Hydrolase"/>
</dbReference>
<dbReference type="Proteomes" id="UP000268350">
    <property type="component" value="Unassembled WGS sequence"/>
</dbReference>
<dbReference type="PANTHER" id="PTHR10609">
    <property type="entry name" value="BIOTINIDASE-RELATED"/>
    <property type="match status" value="1"/>
</dbReference>
<comment type="similarity">
    <text evidence="1">Belongs to the carbon-nitrogen hydrolase superfamily. BTD/VNN family.</text>
</comment>
<keyword evidence="5" id="KW-1185">Reference proteome</keyword>
<dbReference type="EMBL" id="OUUW01000011">
    <property type="protein sequence ID" value="SPP86336.1"/>
    <property type="molecule type" value="Genomic_DNA"/>
</dbReference>
<dbReference type="InterPro" id="IPR043957">
    <property type="entry name" value="Vanin_C"/>
</dbReference>
<dbReference type="Pfam" id="PF19018">
    <property type="entry name" value="Vanin_C"/>
    <property type="match status" value="1"/>
</dbReference>
<keyword evidence="2" id="KW-0378">Hydrolase</keyword>
<dbReference type="PROSITE" id="PS50263">
    <property type="entry name" value="CN_HYDROLASE"/>
    <property type="match status" value="1"/>
</dbReference>
<gene>
    <name evidence="4" type="ORF">DGUA_6G008448</name>
</gene>
<name>A0A3B0KKM1_DROGU</name>
<dbReference type="OrthoDB" id="10250282at2759"/>
<evidence type="ECO:0000256" key="2">
    <source>
        <dbReference type="ARBA" id="ARBA00022801"/>
    </source>
</evidence>
<dbReference type="SUPFAM" id="SSF56317">
    <property type="entry name" value="Carbon-nitrogen hydrolase"/>
    <property type="match status" value="1"/>
</dbReference>
<dbReference type="STRING" id="7266.A0A3B0KKM1"/>
<dbReference type="PANTHER" id="PTHR10609:SF14">
    <property type="entry name" value="BIOTINIDASE"/>
    <property type="match status" value="1"/>
</dbReference>